<dbReference type="OMA" id="LKMIKTS"/>
<evidence type="ECO:0000256" key="14">
    <source>
        <dbReference type="ARBA" id="ARBA00057128"/>
    </source>
</evidence>
<evidence type="ECO:0000256" key="12">
    <source>
        <dbReference type="ARBA" id="ARBA00023242"/>
    </source>
</evidence>
<keyword evidence="20" id="KW-1185">Reference proteome</keyword>
<keyword evidence="11" id="KW-0865">Zymogen</keyword>
<accession>A0A1G4MG12</accession>
<evidence type="ECO:0000256" key="16">
    <source>
        <dbReference type="PROSITE-ProRule" id="PRU00042"/>
    </source>
</evidence>
<keyword evidence="10" id="KW-0472">Membrane</keyword>
<evidence type="ECO:0000256" key="1">
    <source>
        <dbReference type="ARBA" id="ARBA00004123"/>
    </source>
</evidence>
<dbReference type="GO" id="GO:0000978">
    <property type="term" value="F:RNA polymerase II cis-regulatory region sequence-specific DNA binding"/>
    <property type="evidence" value="ECO:0007669"/>
    <property type="project" value="TreeGrafter"/>
</dbReference>
<evidence type="ECO:0000256" key="15">
    <source>
        <dbReference type="ARBA" id="ARBA00073838"/>
    </source>
</evidence>
<feature type="region of interest" description="Disordered" evidence="17">
    <location>
        <begin position="117"/>
        <end position="139"/>
    </location>
</feature>
<feature type="compositionally biased region" description="Low complexity" evidence="17">
    <location>
        <begin position="412"/>
        <end position="421"/>
    </location>
</feature>
<keyword evidence="8" id="KW-0862">Zinc</keyword>
<evidence type="ECO:0000256" key="2">
    <source>
        <dbReference type="ARBA" id="ARBA00004413"/>
    </source>
</evidence>
<organism evidence="19 20">
    <name type="scientific">Lachancea fermentati</name>
    <name type="common">Zygosaccharomyces fermentati</name>
    <dbReference type="NCBI Taxonomy" id="4955"/>
    <lineage>
        <taxon>Eukaryota</taxon>
        <taxon>Fungi</taxon>
        <taxon>Dikarya</taxon>
        <taxon>Ascomycota</taxon>
        <taxon>Saccharomycotina</taxon>
        <taxon>Saccharomycetes</taxon>
        <taxon>Saccharomycetales</taxon>
        <taxon>Saccharomycetaceae</taxon>
        <taxon>Lachancea</taxon>
    </lineage>
</organism>
<name>A0A1G4MG12_LACFM</name>
<evidence type="ECO:0000256" key="5">
    <source>
        <dbReference type="ARBA" id="ARBA00022723"/>
    </source>
</evidence>
<dbReference type="SUPFAM" id="SSF57667">
    <property type="entry name" value="beta-beta-alpha zinc fingers"/>
    <property type="match status" value="1"/>
</dbReference>
<dbReference type="PANTHER" id="PTHR24396:SF19">
    <property type="entry name" value="FI01119P"/>
    <property type="match status" value="1"/>
</dbReference>
<dbReference type="GO" id="GO:0045944">
    <property type="term" value="P:positive regulation of transcription by RNA polymerase II"/>
    <property type="evidence" value="ECO:0007669"/>
    <property type="project" value="UniProtKB-ARBA"/>
</dbReference>
<evidence type="ECO:0000256" key="4">
    <source>
        <dbReference type="ARBA" id="ARBA00022694"/>
    </source>
</evidence>
<keyword evidence="5" id="KW-0479">Metal-binding</keyword>
<protein>
    <recommendedName>
        <fullName evidence="15">Transcription factor STP1</fullName>
    </recommendedName>
</protein>
<keyword evidence="3" id="KW-1003">Cell membrane</keyword>
<dbReference type="STRING" id="4955.A0A1G4MG12"/>
<evidence type="ECO:0000256" key="13">
    <source>
        <dbReference type="ARBA" id="ARBA00038616"/>
    </source>
</evidence>
<keyword evidence="9" id="KW-0238">DNA-binding</keyword>
<sequence length="521" mass="58471">MPVLSLLYSKQAMYLRTVSLKIMAVLQSFVETIVPSKESENTETTTSSKEEEEQKIDCTEAKLLFPKKHNVDTSLDFKASIVPCALDLSALQSPMSMTKTPEGHMEWQMVDPAIAQEDSRASPLSPKSNSSRSEEKDVSDDKEASKFVCHYCDAEFRIRGYLTRHIKKHAVEKAYYCPFLVKDLPPESRCHNTGGFSRRDTYKTHLRSRHFIYPKGVKTHDRAKSSGHCAHCGEEFENTDVWIQSHIETGECKGLPEGFTGLVKNSRKSGKLKMIKTSNGHSRFISTQQSVIEPNVLFNKEAIEATAIVVNEASQSTGDRGIPAITKMSDNRIMLNSENFKGAPKPKKRGKNVRRNENILKTHCMATPEDTIVRTSSSDDCVTPLEETPLDDIYLSMDPSPTEDGALEPVNSASSASSHLSAQDTYAKKQMKMLSFPLATAQAPLDDDVYNIPLDLDQSPMITVYNEPVNTSKDMRMASAMNAPIIETLNKQMDPVLLSERHLRETQQYLNFYNYTFDTQL</sequence>
<dbReference type="GO" id="GO:0005886">
    <property type="term" value="C:plasma membrane"/>
    <property type="evidence" value="ECO:0007669"/>
    <property type="project" value="UniProtKB-SubCell"/>
</dbReference>
<dbReference type="InterPro" id="IPR051643">
    <property type="entry name" value="Transcr_Reg_ZincFinger"/>
</dbReference>
<reference evidence="20" key="1">
    <citation type="submission" date="2016-03" db="EMBL/GenBank/DDBJ databases">
        <authorList>
            <person name="Devillers H."/>
        </authorList>
    </citation>
    <scope>NUCLEOTIDE SEQUENCE [LARGE SCALE GENOMIC DNA]</scope>
</reference>
<dbReference type="GO" id="GO:0000981">
    <property type="term" value="F:DNA-binding transcription factor activity, RNA polymerase II-specific"/>
    <property type="evidence" value="ECO:0007669"/>
    <property type="project" value="TreeGrafter"/>
</dbReference>
<dbReference type="PROSITE" id="PS50157">
    <property type="entry name" value="ZINC_FINGER_C2H2_2"/>
    <property type="match status" value="1"/>
</dbReference>
<gene>
    <name evidence="19" type="ORF">LAFE_0F13630G</name>
</gene>
<evidence type="ECO:0000313" key="20">
    <source>
        <dbReference type="Proteomes" id="UP000190831"/>
    </source>
</evidence>
<dbReference type="OrthoDB" id="9439903at2759"/>
<dbReference type="InterPro" id="IPR036236">
    <property type="entry name" value="Znf_C2H2_sf"/>
</dbReference>
<dbReference type="Gene3D" id="3.30.160.60">
    <property type="entry name" value="Classic Zinc Finger"/>
    <property type="match status" value="1"/>
</dbReference>
<feature type="domain" description="C2H2-type" evidence="18">
    <location>
        <begin position="147"/>
        <end position="174"/>
    </location>
</feature>
<dbReference type="Proteomes" id="UP000190831">
    <property type="component" value="Chromosome F"/>
</dbReference>
<evidence type="ECO:0000256" key="7">
    <source>
        <dbReference type="ARBA" id="ARBA00022771"/>
    </source>
</evidence>
<evidence type="ECO:0000256" key="3">
    <source>
        <dbReference type="ARBA" id="ARBA00022475"/>
    </source>
</evidence>
<dbReference type="GO" id="GO:0008270">
    <property type="term" value="F:zinc ion binding"/>
    <property type="evidence" value="ECO:0007669"/>
    <property type="project" value="UniProtKB-KW"/>
</dbReference>
<evidence type="ECO:0000313" key="19">
    <source>
        <dbReference type="EMBL" id="SCW02758.1"/>
    </source>
</evidence>
<evidence type="ECO:0000256" key="8">
    <source>
        <dbReference type="ARBA" id="ARBA00022833"/>
    </source>
</evidence>
<dbReference type="PANTHER" id="PTHR24396">
    <property type="entry name" value="ZINC FINGER PROTEIN"/>
    <property type="match status" value="1"/>
</dbReference>
<comment type="subunit">
    <text evidence="13">Interacts (via Region II) with SSY5; protease component of the SPS-sensor.</text>
</comment>
<evidence type="ECO:0000256" key="11">
    <source>
        <dbReference type="ARBA" id="ARBA00023145"/>
    </source>
</evidence>
<dbReference type="PROSITE" id="PS00028">
    <property type="entry name" value="ZINC_FINGER_C2H2_1"/>
    <property type="match status" value="1"/>
</dbReference>
<dbReference type="GO" id="GO:0005634">
    <property type="term" value="C:nucleus"/>
    <property type="evidence" value="ECO:0007669"/>
    <property type="project" value="UniProtKB-SubCell"/>
</dbReference>
<comment type="subcellular location">
    <subcellularLocation>
        <location evidence="2">Cell membrane</location>
        <topology evidence="2">Peripheral membrane protein</topology>
        <orientation evidence="2">Cytoplasmic side</orientation>
    </subcellularLocation>
    <subcellularLocation>
        <location evidence="1">Nucleus</location>
    </subcellularLocation>
</comment>
<feature type="compositionally biased region" description="Low complexity" evidence="17">
    <location>
        <begin position="121"/>
        <end position="131"/>
    </location>
</feature>
<comment type="function">
    <text evidence="14">Transcription factor involved in the regulation of gene expression in response to extracellular amino acid levels. Synthesized as latent cytoplasmic precursor, which, upon a signal initiated by the plasma membrane SPS (SSY1-PTR3-SSY5) amino acid sensor system, becomes proteolytically activated and relocates to the nucleus, where it induces the expression of SPS-sensor-regulated genes, including the amino-acid permeases AGP1, BAP2, BAP3 and GNP1. Binding to promoters is facilitated by DAL81. Involved in the repression of genes subject to nitrogen catabolite repression and genes involved in stress response. Negatively regulated by inner nuclear membrane proteins ASI1, ASI2 and ASI3, which prevent unprocessed precursor forms that escape cytoplasmic anchoring from inducing SPS-sensor-regulated genes. May be involved in pre-tRNA splicing.</text>
</comment>
<dbReference type="GO" id="GO:0008033">
    <property type="term" value="P:tRNA processing"/>
    <property type="evidence" value="ECO:0007669"/>
    <property type="project" value="UniProtKB-KW"/>
</dbReference>
<evidence type="ECO:0000256" key="10">
    <source>
        <dbReference type="ARBA" id="ARBA00023136"/>
    </source>
</evidence>
<proteinExistence type="predicted"/>
<dbReference type="InterPro" id="IPR013087">
    <property type="entry name" value="Znf_C2H2_type"/>
</dbReference>
<keyword evidence="6" id="KW-0677">Repeat</keyword>
<dbReference type="SMART" id="SM00355">
    <property type="entry name" value="ZnF_C2H2"/>
    <property type="match status" value="2"/>
</dbReference>
<evidence type="ECO:0000256" key="6">
    <source>
        <dbReference type="ARBA" id="ARBA00022737"/>
    </source>
</evidence>
<keyword evidence="4" id="KW-0819">tRNA processing</keyword>
<feature type="region of interest" description="Disordered" evidence="17">
    <location>
        <begin position="392"/>
        <end position="421"/>
    </location>
</feature>
<dbReference type="EMBL" id="LT598490">
    <property type="protein sequence ID" value="SCW02758.1"/>
    <property type="molecule type" value="Genomic_DNA"/>
</dbReference>
<evidence type="ECO:0000259" key="18">
    <source>
        <dbReference type="PROSITE" id="PS50157"/>
    </source>
</evidence>
<dbReference type="FunFam" id="3.30.160.60:FF:002194">
    <property type="entry name" value="STP1p Transcription factor"/>
    <property type="match status" value="1"/>
</dbReference>
<keyword evidence="7 16" id="KW-0863">Zinc-finger</keyword>
<evidence type="ECO:0000256" key="17">
    <source>
        <dbReference type="SAM" id="MobiDB-lite"/>
    </source>
</evidence>
<evidence type="ECO:0000256" key="9">
    <source>
        <dbReference type="ARBA" id="ARBA00023125"/>
    </source>
</evidence>
<keyword evidence="12" id="KW-0539">Nucleus</keyword>
<dbReference type="AlphaFoldDB" id="A0A1G4MG12"/>